<protein>
    <submittedName>
        <fullName evidence="1">Alkaline phosphatase family protein</fullName>
    </submittedName>
</protein>
<dbReference type="InterPro" id="IPR002591">
    <property type="entry name" value="Phosphodiest/P_Trfase"/>
</dbReference>
<proteinExistence type="predicted"/>
<comment type="caution">
    <text evidence="1">The sequence shown here is derived from an EMBL/GenBank/DDBJ whole genome shotgun (WGS) entry which is preliminary data.</text>
</comment>
<keyword evidence="2" id="KW-1185">Reference proteome</keyword>
<accession>A0A3M8HFP2</accession>
<dbReference type="Proteomes" id="UP000279909">
    <property type="component" value="Unassembled WGS sequence"/>
</dbReference>
<dbReference type="EMBL" id="RHLQ01000002">
    <property type="protein sequence ID" value="RND01316.1"/>
    <property type="molecule type" value="Genomic_DNA"/>
</dbReference>
<dbReference type="GO" id="GO:0016787">
    <property type="term" value="F:hydrolase activity"/>
    <property type="evidence" value="ECO:0007669"/>
    <property type="project" value="UniProtKB-ARBA"/>
</dbReference>
<reference evidence="1 2" key="1">
    <citation type="journal article" date="2014" name="Int. J. Syst. Evol. Microbiol.">
        <title>Lysinibacillus halotolerans sp. nov., isolated from saline-alkaline soil.</title>
        <authorList>
            <person name="Kong D."/>
            <person name="Wang Y."/>
            <person name="Zhao B."/>
            <person name="Li Y."/>
            <person name="Song J."/>
            <person name="Zhai Y."/>
            <person name="Zhang C."/>
            <person name="Wang H."/>
            <person name="Chen X."/>
            <person name="Zhao B."/>
            <person name="Ruan Z."/>
        </authorList>
    </citation>
    <scope>NUCLEOTIDE SEQUENCE [LARGE SCALE GENOMIC DNA]</scope>
    <source>
        <strain evidence="1 2">MCCC 1A12703</strain>
    </source>
</reference>
<evidence type="ECO:0000313" key="2">
    <source>
        <dbReference type="Proteomes" id="UP000279909"/>
    </source>
</evidence>
<evidence type="ECO:0000313" key="1">
    <source>
        <dbReference type="EMBL" id="RND01316.1"/>
    </source>
</evidence>
<gene>
    <name evidence="1" type="ORF">EC501_01520</name>
</gene>
<dbReference type="PANTHER" id="PTHR10151">
    <property type="entry name" value="ECTONUCLEOTIDE PYROPHOSPHATASE/PHOSPHODIESTERASE"/>
    <property type="match status" value="1"/>
</dbReference>
<name>A0A3M8HFP2_9BACI</name>
<dbReference type="PANTHER" id="PTHR10151:SF120">
    <property type="entry name" value="BIS(5'-ADENOSYL)-TRIPHOSPHATASE"/>
    <property type="match status" value="1"/>
</dbReference>
<dbReference type="AlphaFoldDB" id="A0A3M8HFP2"/>
<dbReference type="OrthoDB" id="2381338at2"/>
<organism evidence="1 2">
    <name type="scientific">Lysinibacillus halotolerans</name>
    <dbReference type="NCBI Taxonomy" id="1368476"/>
    <lineage>
        <taxon>Bacteria</taxon>
        <taxon>Bacillati</taxon>
        <taxon>Bacillota</taxon>
        <taxon>Bacilli</taxon>
        <taxon>Bacillales</taxon>
        <taxon>Bacillaceae</taxon>
        <taxon>Lysinibacillus</taxon>
    </lineage>
</organism>
<dbReference type="Pfam" id="PF01663">
    <property type="entry name" value="Phosphodiest"/>
    <property type="match status" value="1"/>
</dbReference>
<dbReference type="Gene3D" id="3.40.720.10">
    <property type="entry name" value="Alkaline Phosphatase, subunit A"/>
    <property type="match status" value="1"/>
</dbReference>
<dbReference type="SUPFAM" id="SSF53649">
    <property type="entry name" value="Alkaline phosphatase-like"/>
    <property type="match status" value="1"/>
</dbReference>
<sequence>MLRKILFTVVGIIVILGIFVLSLSMSKTKDIDDIEIQTNKKPVIFITVDSLMTESLQKAIDQGKAPALEFLIKNGTFYSDFVSSYPTMSVTIDSTILTGTYANEHRIPGLIWFNQKENRMISYGSGLAEIWNNGIRNVTKDSIIHLNNDHLNKEVLTIHEELDNRNLQSASINGLLFRGNERHLLNVPKMVTWLNLLPKNVEVVGPTILSLGALSQLNPQNDRQKFLWDRMGVNNEFTVNELNYLIEQHKLPSFTLAYLPDADATLHRNGPDDLSAIEKADESLQKLLNNFSSWDKAIQEVTWIIMGDSAQSLVEKDKKKGLIDLNKLLNGYSFWDGDKRNGQIAIAINERMAYIYLNDDKLSIDEIVGKLKKDERIGFIAWKEADRNYVINPNQNDLLSFYPDGSFKDSYGQSWQLEGDLTVLDLNFDHEGTIQFNAYPDALARLHGALHSNPGRFIIVDAKPHYEFIEEHSHDHAGGGAHGSLHKIDSLVPMIIVGTNSKPESHRFVELKEWLVEIVEEANNS</sequence>
<dbReference type="InterPro" id="IPR017850">
    <property type="entry name" value="Alkaline_phosphatase_core_sf"/>
</dbReference>
<dbReference type="RefSeq" id="WP_122970530.1">
    <property type="nucleotide sequence ID" value="NZ_RHLQ01000002.1"/>
</dbReference>